<keyword evidence="6" id="KW-0472">Membrane</keyword>
<comment type="subcellular location">
    <subcellularLocation>
        <location evidence="1">Cell outer membrane</location>
        <topology evidence="1">Multi-pass membrane protein</topology>
    </subcellularLocation>
</comment>
<feature type="chain" id="PRO_5024339723" evidence="8">
    <location>
        <begin position="20"/>
        <end position="496"/>
    </location>
</feature>
<keyword evidence="5 8" id="KW-0732">Signal</keyword>
<keyword evidence="10" id="KW-1185">Reference proteome</keyword>
<evidence type="ECO:0000256" key="2">
    <source>
        <dbReference type="ARBA" id="ARBA00008163"/>
    </source>
</evidence>
<accession>A0A5K7SDS2</accession>
<evidence type="ECO:0000256" key="3">
    <source>
        <dbReference type="ARBA" id="ARBA00022452"/>
    </source>
</evidence>
<evidence type="ECO:0000256" key="5">
    <source>
        <dbReference type="ARBA" id="ARBA00022729"/>
    </source>
</evidence>
<dbReference type="PANTHER" id="PTHR35093:SF8">
    <property type="entry name" value="OUTER MEMBRANE PROTEIN NMB0088-RELATED"/>
    <property type="match status" value="1"/>
</dbReference>
<name>A0A5K7SDS2_9BACT</name>
<evidence type="ECO:0000256" key="7">
    <source>
        <dbReference type="ARBA" id="ARBA00023237"/>
    </source>
</evidence>
<dbReference type="KEGG" id="anf:AQPE_3908"/>
<feature type="signal peptide" evidence="8">
    <location>
        <begin position="1"/>
        <end position="19"/>
    </location>
</feature>
<dbReference type="SUPFAM" id="SSF56935">
    <property type="entry name" value="Porins"/>
    <property type="match status" value="1"/>
</dbReference>
<reference evidence="9" key="1">
    <citation type="journal article" date="2020" name="Int. J. Syst. Evol. Microbiol.">
        <title>Aquipluma nitroreducens gen. nov. sp. nov., a novel facultatively anaerobic bacterium isolated from a freshwater lake.</title>
        <authorList>
            <person name="Watanabe M."/>
            <person name="Kojima H."/>
            <person name="Fukui M."/>
        </authorList>
    </citation>
    <scope>NUCLEOTIDE SEQUENCE</scope>
    <source>
        <strain evidence="9">MeG22</strain>
    </source>
</reference>
<proteinExistence type="inferred from homology"/>
<evidence type="ECO:0000256" key="8">
    <source>
        <dbReference type="SAM" id="SignalP"/>
    </source>
</evidence>
<keyword evidence="7" id="KW-0998">Cell outer membrane</keyword>
<dbReference type="RefSeq" id="WP_318347944.1">
    <property type="nucleotide sequence ID" value="NZ_AP018694.1"/>
</dbReference>
<organism evidence="9 10">
    <name type="scientific">Aquipluma nitroreducens</name>
    <dbReference type="NCBI Taxonomy" id="2010828"/>
    <lineage>
        <taxon>Bacteria</taxon>
        <taxon>Pseudomonadati</taxon>
        <taxon>Bacteroidota</taxon>
        <taxon>Bacteroidia</taxon>
        <taxon>Marinilabiliales</taxon>
        <taxon>Prolixibacteraceae</taxon>
        <taxon>Aquipluma</taxon>
    </lineage>
</organism>
<evidence type="ECO:0000313" key="10">
    <source>
        <dbReference type="Proteomes" id="UP001193389"/>
    </source>
</evidence>
<dbReference type="EMBL" id="AP018694">
    <property type="protein sequence ID" value="BBE19720.1"/>
    <property type="molecule type" value="Genomic_DNA"/>
</dbReference>
<keyword evidence="9" id="KW-0675">Receptor</keyword>
<dbReference type="Proteomes" id="UP001193389">
    <property type="component" value="Chromosome"/>
</dbReference>
<dbReference type="Pfam" id="PF03349">
    <property type="entry name" value="Toluene_X"/>
    <property type="match status" value="1"/>
</dbReference>
<evidence type="ECO:0000256" key="6">
    <source>
        <dbReference type="ARBA" id="ARBA00023136"/>
    </source>
</evidence>
<dbReference type="InterPro" id="IPR005017">
    <property type="entry name" value="OMPP1/FadL/TodX"/>
</dbReference>
<dbReference type="GO" id="GO:0015483">
    <property type="term" value="F:long-chain fatty acid transporting porin activity"/>
    <property type="evidence" value="ECO:0007669"/>
    <property type="project" value="TreeGrafter"/>
</dbReference>
<comment type="similarity">
    <text evidence="2">Belongs to the OmpP1/FadL family.</text>
</comment>
<protein>
    <submittedName>
        <fullName evidence="9">Hemin receptor</fullName>
    </submittedName>
</protein>
<dbReference type="PANTHER" id="PTHR35093">
    <property type="entry name" value="OUTER MEMBRANE PROTEIN NMB0088-RELATED"/>
    <property type="match status" value="1"/>
</dbReference>
<sequence>MKKLVYTLSILLITFSAFAQDLQDALRYSNYKISGTARSAAMGNAFGALGGDFTSLSINPAGVAVYRSGEFTFTPSFGKISVDGTYLGSTSTDSKYNIGIDNLGYVTTIPTGSNSESGLVSFSFGLGFNKLGSFSMNSLAEGANSNNSILSYFTDNMNADYDNIFGNEDATLDPYYERLAWDTYLINHDDNAKEYFNDVKDAGYGQSQRKSTDRRGYINEYLISFGANFNHKFYLGGTIGIHDVYFKENANLYEWDAKNNIDYFNDLNFNTYLKTTGSGFNLKIGAIYKPTENLRLGLAFHTPTFYKFNDEYDSSMSASTYNNGNPISPDKAGVYDYEIETPMKAILSGAYVIGKSGLISVDYEIVDYSTVKIKNGSDGYDFYSQNQTIQNAYKRVGNLHIGGEYRVNKNFSLRAGYENYPSVYKTAYLNTTNMNSNTSYSTVAGGFGFRQGNVFFDATIKHIMNDENLKLYPGSPEMAKYATTQDNIIFTLGYKF</sequence>
<gene>
    <name evidence="9" type="ORF">AQPE_3908</name>
</gene>
<dbReference type="Gene3D" id="2.40.160.60">
    <property type="entry name" value="Outer membrane protein transport protein (OMPP1/FadL/TodX)"/>
    <property type="match status" value="1"/>
</dbReference>
<dbReference type="AlphaFoldDB" id="A0A5K7SDS2"/>
<keyword evidence="4" id="KW-0812">Transmembrane</keyword>
<keyword evidence="3" id="KW-1134">Transmembrane beta strand</keyword>
<evidence type="ECO:0000256" key="1">
    <source>
        <dbReference type="ARBA" id="ARBA00004571"/>
    </source>
</evidence>
<evidence type="ECO:0000313" key="9">
    <source>
        <dbReference type="EMBL" id="BBE19720.1"/>
    </source>
</evidence>
<evidence type="ECO:0000256" key="4">
    <source>
        <dbReference type="ARBA" id="ARBA00022692"/>
    </source>
</evidence>
<dbReference type="GO" id="GO:0009279">
    <property type="term" value="C:cell outer membrane"/>
    <property type="evidence" value="ECO:0007669"/>
    <property type="project" value="UniProtKB-SubCell"/>
</dbReference>